<evidence type="ECO:0000256" key="9">
    <source>
        <dbReference type="SAM" id="MobiDB-lite"/>
    </source>
</evidence>
<evidence type="ECO:0000313" key="11">
    <source>
        <dbReference type="EMBL" id="CCG82520.1"/>
    </source>
</evidence>
<dbReference type="PANTHER" id="PTHR14094">
    <property type="entry name" value="SIGNAL RECOGNITION PARTICLE 72"/>
    <property type="match status" value="1"/>
</dbReference>
<evidence type="ECO:0000256" key="5">
    <source>
        <dbReference type="ARBA" id="ARBA00022490"/>
    </source>
</evidence>
<evidence type="ECO:0000256" key="2">
    <source>
        <dbReference type="ARBA" id="ARBA00004496"/>
    </source>
</evidence>
<dbReference type="GO" id="GO:0008312">
    <property type="term" value="F:7S RNA binding"/>
    <property type="evidence" value="ECO:0007669"/>
    <property type="project" value="InterPro"/>
</dbReference>
<proteinExistence type="inferred from homology"/>
<keyword evidence="8" id="KW-0687">Ribonucleoprotein</keyword>
<feature type="domain" description="Signal recognition particle SRP72 subunit RNA-binding" evidence="10">
    <location>
        <begin position="466"/>
        <end position="508"/>
    </location>
</feature>
<name>R4X9V5_TAPDE</name>
<evidence type="ECO:0000256" key="1">
    <source>
        <dbReference type="ARBA" id="ARBA00004240"/>
    </source>
</evidence>
<keyword evidence="5" id="KW-0963">Cytoplasm</keyword>
<dbReference type="OrthoDB" id="5421607at2759"/>
<evidence type="ECO:0000259" key="10">
    <source>
        <dbReference type="Pfam" id="PF08492"/>
    </source>
</evidence>
<dbReference type="InterPro" id="IPR026270">
    <property type="entry name" value="SRP72"/>
</dbReference>
<dbReference type="GO" id="GO:0005786">
    <property type="term" value="C:signal recognition particle, endoplasmic reticulum targeting"/>
    <property type="evidence" value="ECO:0007669"/>
    <property type="project" value="UniProtKB-KW"/>
</dbReference>
<evidence type="ECO:0000313" key="12">
    <source>
        <dbReference type="Proteomes" id="UP000013776"/>
    </source>
</evidence>
<dbReference type="eggNOG" id="KOG2376">
    <property type="taxonomic scope" value="Eukaryota"/>
</dbReference>
<evidence type="ECO:0000256" key="7">
    <source>
        <dbReference type="ARBA" id="ARBA00023135"/>
    </source>
</evidence>
<dbReference type="GO" id="GO:0005783">
    <property type="term" value="C:endoplasmic reticulum"/>
    <property type="evidence" value="ECO:0007669"/>
    <property type="project" value="UniProtKB-SubCell"/>
</dbReference>
<dbReference type="Pfam" id="PF08492">
    <property type="entry name" value="SRP72"/>
    <property type="match status" value="1"/>
</dbReference>
<dbReference type="EMBL" id="CAHR02000087">
    <property type="protein sequence ID" value="CCG82520.1"/>
    <property type="molecule type" value="Genomic_DNA"/>
</dbReference>
<sequence>MAPTLEKSLKSLAISSSANSQVFALLEQDKFNEALKSAQSGTIGDVSSLYVAYAQYRLGREEECLRTLADAQDRASLHLRAQALYRLEQVSLSDLQPLSSGFIVDNEEADLSVNREAILAQLAALSKEILPESSKPSVISHEYLFNRSIYLAFRGQKEQAIELLEEALQTLNSLHLDSEDYDAEVAPIHAQMAHLTGDTSQNADAHDKITDSSTHFLTGINFLNNENPYANYKAYIQESRLRPSARLFSYQNRYVAYDRILAMHSIGLSIKKATKKYVSDFGAIDQERCSALKSLVTSKSATESLSKQLQHDPSDVDTAIALIAKTITQKHGVSKSIKIIEGIPEAIRYRHPGIIGVLCSLQSLVSGRGTTIKTIETALQQSSGTAKQELLAGWIQQTIAHASYQKSETSAIEEKIQELLSLDSHNLVAQCAQSYLHDTSTQEPLPLPDLSSIDIVSLELGTKRAHDNDAPQRTAKKTKVKSPEQIEAEKKLDPERWLPKRDRSSYKPSKKEKMKSKGGHQGGVVDESLSTQGPAQAVKSGEVTRKKKGKKAKK</sequence>
<evidence type="ECO:0000256" key="3">
    <source>
        <dbReference type="ARBA" id="ARBA00007676"/>
    </source>
</evidence>
<feature type="compositionally biased region" description="Basic and acidic residues" evidence="9">
    <location>
        <begin position="481"/>
        <end position="511"/>
    </location>
</feature>
<feature type="region of interest" description="Disordered" evidence="9">
    <location>
        <begin position="463"/>
        <end position="554"/>
    </location>
</feature>
<reference evidence="11 12" key="1">
    <citation type="journal article" date="2013" name="MBio">
        <title>Genome sequencing of the plant pathogen Taphrina deformans, the causal agent of peach leaf curl.</title>
        <authorList>
            <person name="Cisse O.H."/>
            <person name="Almeida J.M.G.C.F."/>
            <person name="Fonseca A."/>
            <person name="Kumar A.A."/>
            <person name="Salojaervi J."/>
            <person name="Overmyer K."/>
            <person name="Hauser P.M."/>
            <person name="Pagni M."/>
        </authorList>
    </citation>
    <scope>NUCLEOTIDE SEQUENCE [LARGE SCALE GENOMIC DNA]</scope>
    <source>
        <strain evidence="12">PYCC 5710 / ATCC 11124 / CBS 356.35 / IMI 108563 / JCM 9778 / NBRC 8474</strain>
    </source>
</reference>
<dbReference type="AlphaFoldDB" id="R4X9V5"/>
<comment type="caution">
    <text evidence="11">The sequence shown here is derived from an EMBL/GenBank/DDBJ whole genome shotgun (WGS) entry which is preliminary data.</text>
</comment>
<accession>R4X9V5</accession>
<evidence type="ECO:0000256" key="8">
    <source>
        <dbReference type="ARBA" id="ARBA00023274"/>
    </source>
</evidence>
<dbReference type="InterPro" id="IPR011990">
    <property type="entry name" value="TPR-like_helical_dom_sf"/>
</dbReference>
<keyword evidence="12" id="KW-1185">Reference proteome</keyword>
<protein>
    <recommendedName>
        <fullName evidence="4">Signal recognition particle subunit SRP72</fullName>
    </recommendedName>
</protein>
<dbReference type="GO" id="GO:0006614">
    <property type="term" value="P:SRP-dependent cotranslational protein targeting to membrane"/>
    <property type="evidence" value="ECO:0007669"/>
    <property type="project" value="InterPro"/>
</dbReference>
<feature type="compositionally biased region" description="Basic residues" evidence="9">
    <location>
        <begin position="545"/>
        <end position="554"/>
    </location>
</feature>
<dbReference type="GO" id="GO:0043022">
    <property type="term" value="F:ribosome binding"/>
    <property type="evidence" value="ECO:0007669"/>
    <property type="project" value="TreeGrafter"/>
</dbReference>
<organism evidence="11 12">
    <name type="scientific">Taphrina deformans (strain PYCC 5710 / ATCC 11124 / CBS 356.35 / IMI 108563 / JCM 9778 / NBRC 8474)</name>
    <name type="common">Peach leaf curl fungus</name>
    <name type="synonym">Lalaria deformans</name>
    <dbReference type="NCBI Taxonomy" id="1097556"/>
    <lineage>
        <taxon>Eukaryota</taxon>
        <taxon>Fungi</taxon>
        <taxon>Dikarya</taxon>
        <taxon>Ascomycota</taxon>
        <taxon>Taphrinomycotina</taxon>
        <taxon>Taphrinomycetes</taxon>
        <taxon>Taphrinales</taxon>
        <taxon>Taphrinaceae</taxon>
        <taxon>Taphrina</taxon>
    </lineage>
</organism>
<dbReference type="VEuPathDB" id="FungiDB:TAPDE_002537"/>
<dbReference type="PANTHER" id="PTHR14094:SF9">
    <property type="entry name" value="SIGNAL RECOGNITION PARTICLE SUBUNIT SRP72"/>
    <property type="match status" value="1"/>
</dbReference>
<comment type="similarity">
    <text evidence="3">Belongs to the SRP72 family.</text>
</comment>
<keyword evidence="6" id="KW-0256">Endoplasmic reticulum</keyword>
<evidence type="ECO:0000256" key="6">
    <source>
        <dbReference type="ARBA" id="ARBA00022824"/>
    </source>
</evidence>
<comment type="subcellular location">
    <subcellularLocation>
        <location evidence="2">Cytoplasm</location>
    </subcellularLocation>
    <subcellularLocation>
        <location evidence="1">Endoplasmic reticulum</location>
    </subcellularLocation>
</comment>
<keyword evidence="7" id="KW-0733">Signal recognition particle</keyword>
<dbReference type="STRING" id="1097556.R4X9V5"/>
<gene>
    <name evidence="11" type="ORF">TAPDE_002537</name>
</gene>
<dbReference type="Proteomes" id="UP000013776">
    <property type="component" value="Unassembled WGS sequence"/>
</dbReference>
<dbReference type="Gene3D" id="1.25.40.10">
    <property type="entry name" value="Tetratricopeptide repeat domain"/>
    <property type="match status" value="1"/>
</dbReference>
<evidence type="ECO:0000256" key="4">
    <source>
        <dbReference type="ARBA" id="ARBA00018350"/>
    </source>
</evidence>
<dbReference type="InterPro" id="IPR013699">
    <property type="entry name" value="Signal_recog_part_SRP72_RNA-bd"/>
</dbReference>